<evidence type="ECO:0000259" key="2">
    <source>
        <dbReference type="Pfam" id="PF22570"/>
    </source>
</evidence>
<evidence type="ECO:0000256" key="1">
    <source>
        <dbReference type="SAM" id="Phobius"/>
    </source>
</evidence>
<accession>A0AB38YEL4</accession>
<feature type="transmembrane region" description="Helical" evidence="1">
    <location>
        <begin position="31"/>
        <end position="47"/>
    </location>
</feature>
<protein>
    <submittedName>
        <fullName evidence="3">Cell wall-active antibiotics response protein</fullName>
    </submittedName>
</protein>
<keyword evidence="1" id="KW-1133">Transmembrane helix</keyword>
<dbReference type="RefSeq" id="WP_304995086.1">
    <property type="nucleotide sequence ID" value="NZ_CP101717.1"/>
</dbReference>
<gene>
    <name evidence="3" type="ORF">NFC81_13950</name>
</gene>
<keyword evidence="1" id="KW-0472">Membrane</keyword>
<feature type="transmembrane region" description="Helical" evidence="1">
    <location>
        <begin position="54"/>
        <end position="73"/>
    </location>
</feature>
<keyword evidence="1" id="KW-0812">Transmembrane</keyword>
<reference evidence="3" key="1">
    <citation type="submission" date="2022-07" db="EMBL/GenBank/DDBJ databases">
        <title>Complete genome sequence of Salinispirillum sp. LH10-3-1 capable of multiple carbohydrate inversion isolated from a soda lake.</title>
        <authorList>
            <person name="Liu J."/>
            <person name="Zhai Y."/>
            <person name="Zhang H."/>
            <person name="Yang H."/>
            <person name="Qu J."/>
            <person name="Li J."/>
        </authorList>
    </citation>
    <scope>NUCLEOTIDE SEQUENCE</scope>
    <source>
        <strain evidence="3">LH 10-3-1</strain>
    </source>
</reference>
<dbReference type="Pfam" id="PF22570">
    <property type="entry name" value="LiaF-TM"/>
    <property type="match status" value="1"/>
</dbReference>
<dbReference type="PANTHER" id="PTHR40763:SF5">
    <property type="entry name" value="MEMBRANE PROTEIN"/>
    <property type="match status" value="1"/>
</dbReference>
<dbReference type="EMBL" id="CP101717">
    <property type="protein sequence ID" value="WLD57802.1"/>
    <property type="molecule type" value="Genomic_DNA"/>
</dbReference>
<name>A0AB38YEL4_9GAMM</name>
<organism evidence="3">
    <name type="scientific">Salinispirillum sp. LH 10-3-1</name>
    <dbReference type="NCBI Taxonomy" id="2952525"/>
    <lineage>
        <taxon>Bacteria</taxon>
        <taxon>Pseudomonadati</taxon>
        <taxon>Pseudomonadota</taxon>
        <taxon>Gammaproteobacteria</taxon>
        <taxon>Oceanospirillales</taxon>
        <taxon>Saccharospirillaceae</taxon>
        <taxon>Salinispirillum</taxon>
    </lineage>
</organism>
<sequence length="217" mass="23088">MSRQLFGALLLGLGGLFLLNALEVINVWSLVKHWGPVLVIVVGIISLMNNPKAFIFPAAIIAFGFLLLLSSLGWVQVSIGSLILPLLFIGFGLSLLLKRSGFKANKVAQDELNTVAVFSGVELNNVAKNFKGGTVSAVFGGAEIDLRKSKLEGEATIELFVAFGGVELKVPQEWSVHVSGIPLFGGLEDKTSKPELDDAPRLNIKGTCVFGGIEIGN</sequence>
<feature type="transmembrane region" description="Helical" evidence="1">
    <location>
        <begin position="79"/>
        <end position="97"/>
    </location>
</feature>
<feature type="domain" description="LiaF transmembrane" evidence="2">
    <location>
        <begin position="5"/>
        <end position="101"/>
    </location>
</feature>
<dbReference type="AlphaFoldDB" id="A0AB38YEL4"/>
<evidence type="ECO:0000313" key="3">
    <source>
        <dbReference type="EMBL" id="WLD57802.1"/>
    </source>
</evidence>
<dbReference type="PANTHER" id="PTHR40763">
    <property type="entry name" value="MEMBRANE PROTEIN-RELATED"/>
    <property type="match status" value="1"/>
</dbReference>
<dbReference type="InterPro" id="IPR054331">
    <property type="entry name" value="LiaF_TM"/>
</dbReference>
<proteinExistence type="predicted"/>